<evidence type="ECO:0000313" key="3">
    <source>
        <dbReference type="EMBL" id="OGL97896.1"/>
    </source>
</evidence>
<evidence type="ECO:0000259" key="2">
    <source>
        <dbReference type="Pfam" id="PF00892"/>
    </source>
</evidence>
<protein>
    <recommendedName>
        <fullName evidence="2">EamA domain-containing protein</fullName>
    </recommendedName>
</protein>
<feature type="domain" description="EamA" evidence="2">
    <location>
        <begin position="3"/>
        <end position="131"/>
    </location>
</feature>
<dbReference type="EMBL" id="MGFE01000027">
    <property type="protein sequence ID" value="OGL97896.1"/>
    <property type="molecule type" value="Genomic_DNA"/>
</dbReference>
<dbReference type="Pfam" id="PF00892">
    <property type="entry name" value="EamA"/>
    <property type="match status" value="1"/>
</dbReference>
<comment type="caution">
    <text evidence="3">The sequence shown here is derived from an EMBL/GenBank/DDBJ whole genome shotgun (WGS) entry which is preliminary data.</text>
</comment>
<keyword evidence="1" id="KW-0812">Transmembrane</keyword>
<keyword evidence="1" id="KW-0472">Membrane</keyword>
<reference evidence="3 4" key="1">
    <citation type="journal article" date="2016" name="Nat. Commun.">
        <title>Thousands of microbial genomes shed light on interconnected biogeochemical processes in an aquifer system.</title>
        <authorList>
            <person name="Anantharaman K."/>
            <person name="Brown C.T."/>
            <person name="Hug L.A."/>
            <person name="Sharon I."/>
            <person name="Castelle C.J."/>
            <person name="Probst A.J."/>
            <person name="Thomas B.C."/>
            <person name="Singh A."/>
            <person name="Wilkins M.J."/>
            <person name="Karaoz U."/>
            <person name="Brodie E.L."/>
            <person name="Williams K.H."/>
            <person name="Hubbard S.S."/>
            <person name="Banfield J.F."/>
        </authorList>
    </citation>
    <scope>NUCLEOTIDE SEQUENCE [LARGE SCALE GENOMIC DNA]</scope>
</reference>
<feature type="transmembrane region" description="Helical" evidence="1">
    <location>
        <begin position="201"/>
        <end position="220"/>
    </location>
</feature>
<accession>A0A1F7W5H7</accession>
<gene>
    <name evidence="3" type="ORF">A2304_03140</name>
</gene>
<evidence type="ECO:0000313" key="4">
    <source>
        <dbReference type="Proteomes" id="UP000176501"/>
    </source>
</evidence>
<dbReference type="SUPFAM" id="SSF103481">
    <property type="entry name" value="Multidrug resistance efflux transporter EmrE"/>
    <property type="match status" value="1"/>
</dbReference>
<keyword evidence="1" id="KW-1133">Transmembrane helix</keyword>
<sequence>MFFGRLFALFAALASSGTPVFARMLYEAGWSPWQVIGARFAIGFFALAIWLRRDLLLVRRDWRGSMVVMASMTVGMAAYVFSVSRCSMGTAVSLVYLAPAWVTTYQRMRGTPERYDILATAMLLLGVACVVGPGGNGDTWPGIAAAALAGLMNAAFTIAGTRATRSVPPPVIACVGMFAGMLTFGWTLADAPWTLASAPPAVGMGIVSGAGMVALGMLAFKRIGTEARMWFPFDLVVVWIVQTILQRHVPHPVTLVGATLILSAALLLAYGTRKPVASKSRSSS</sequence>
<dbReference type="InterPro" id="IPR037185">
    <property type="entry name" value="EmrE-like"/>
</dbReference>
<dbReference type="Proteomes" id="UP000176501">
    <property type="component" value="Unassembled WGS sequence"/>
</dbReference>
<feature type="transmembrane region" description="Helical" evidence="1">
    <location>
        <begin position="227"/>
        <end position="245"/>
    </location>
</feature>
<feature type="transmembrane region" description="Helical" evidence="1">
    <location>
        <begin position="251"/>
        <end position="271"/>
    </location>
</feature>
<dbReference type="InterPro" id="IPR000620">
    <property type="entry name" value="EamA_dom"/>
</dbReference>
<feature type="transmembrane region" description="Helical" evidence="1">
    <location>
        <begin position="87"/>
        <end position="105"/>
    </location>
</feature>
<feature type="transmembrane region" description="Helical" evidence="1">
    <location>
        <begin position="32"/>
        <end position="51"/>
    </location>
</feature>
<name>A0A1F7W5H7_9BACT</name>
<evidence type="ECO:0000256" key="1">
    <source>
        <dbReference type="SAM" id="Phobius"/>
    </source>
</evidence>
<feature type="transmembrane region" description="Helical" evidence="1">
    <location>
        <begin position="63"/>
        <end position="81"/>
    </location>
</feature>
<feature type="transmembrane region" description="Helical" evidence="1">
    <location>
        <begin position="171"/>
        <end position="189"/>
    </location>
</feature>
<feature type="transmembrane region" description="Helical" evidence="1">
    <location>
        <begin position="140"/>
        <end position="159"/>
    </location>
</feature>
<organism evidence="3 4">
    <name type="scientific">Candidatus Uhrbacteria bacterium RIFOXYB2_FULL_57_15</name>
    <dbReference type="NCBI Taxonomy" id="1802422"/>
    <lineage>
        <taxon>Bacteria</taxon>
        <taxon>Candidatus Uhriibacteriota</taxon>
    </lineage>
</organism>
<dbReference type="GO" id="GO:0016020">
    <property type="term" value="C:membrane"/>
    <property type="evidence" value="ECO:0007669"/>
    <property type="project" value="InterPro"/>
</dbReference>
<feature type="transmembrane region" description="Helical" evidence="1">
    <location>
        <begin position="117"/>
        <end position="134"/>
    </location>
</feature>
<dbReference type="PANTHER" id="PTHR22911">
    <property type="entry name" value="ACYL-MALONYL CONDENSING ENZYME-RELATED"/>
    <property type="match status" value="1"/>
</dbReference>
<dbReference type="PANTHER" id="PTHR22911:SF137">
    <property type="entry name" value="SOLUTE CARRIER FAMILY 35 MEMBER G2-RELATED"/>
    <property type="match status" value="1"/>
</dbReference>
<dbReference type="AlphaFoldDB" id="A0A1F7W5H7"/>
<proteinExistence type="predicted"/>